<dbReference type="EMBL" id="LAZL01000004">
    <property type="protein sequence ID" value="KMT66380.1"/>
    <property type="molecule type" value="Genomic_DNA"/>
</dbReference>
<evidence type="ECO:0000259" key="12">
    <source>
        <dbReference type="Pfam" id="PF08544"/>
    </source>
</evidence>
<feature type="binding site" evidence="10">
    <location>
        <begin position="95"/>
        <end position="105"/>
    </location>
    <ligand>
        <name>ATP</name>
        <dbReference type="ChEBI" id="CHEBI:30616"/>
    </ligand>
</feature>
<comment type="pathway">
    <text evidence="10">Isoprenoid biosynthesis; isopentenyl diphosphate biosynthesis via DXP pathway; isopentenyl diphosphate from 1-deoxy-D-xylulose 5-phosphate: step 3/6.</text>
</comment>
<dbReference type="OrthoDB" id="9809438at2"/>
<evidence type="ECO:0000256" key="3">
    <source>
        <dbReference type="ARBA" id="ARBA00017473"/>
    </source>
</evidence>
<evidence type="ECO:0000256" key="8">
    <source>
        <dbReference type="ARBA" id="ARBA00023229"/>
    </source>
</evidence>
<dbReference type="Gene3D" id="3.30.230.10">
    <property type="match status" value="1"/>
</dbReference>
<comment type="function">
    <text evidence="10">Catalyzes the phosphorylation of the position 2 hydroxy group of 4-diphosphocytidyl-2C-methyl-D-erythritol.</text>
</comment>
<comment type="catalytic activity">
    <reaction evidence="10">
        <text>4-CDP-2-C-methyl-D-erythritol + ATP = 4-CDP-2-C-methyl-D-erythritol 2-phosphate + ADP + H(+)</text>
        <dbReference type="Rhea" id="RHEA:18437"/>
        <dbReference type="ChEBI" id="CHEBI:15378"/>
        <dbReference type="ChEBI" id="CHEBI:30616"/>
        <dbReference type="ChEBI" id="CHEBI:57823"/>
        <dbReference type="ChEBI" id="CHEBI:57919"/>
        <dbReference type="ChEBI" id="CHEBI:456216"/>
        <dbReference type="EC" id="2.7.1.148"/>
    </reaction>
</comment>
<dbReference type="RefSeq" id="WP_048689902.1">
    <property type="nucleotide sequence ID" value="NZ_KQ130483.1"/>
</dbReference>
<evidence type="ECO:0000256" key="5">
    <source>
        <dbReference type="ARBA" id="ARBA00022741"/>
    </source>
</evidence>
<feature type="active site" evidence="10">
    <location>
        <position position="137"/>
    </location>
</feature>
<dbReference type="Gene3D" id="3.30.70.890">
    <property type="entry name" value="GHMP kinase, C-terminal domain"/>
    <property type="match status" value="1"/>
</dbReference>
<reference evidence="13 14" key="1">
    <citation type="submission" date="2015-04" db="EMBL/GenBank/DDBJ databases">
        <title>Draft Genome Sequence of the Novel Agar-Digesting Marine Bacterium Q1.</title>
        <authorList>
            <person name="Li Y."/>
            <person name="Li D."/>
            <person name="Chen G."/>
            <person name="Du Z."/>
        </authorList>
    </citation>
    <scope>NUCLEOTIDE SEQUENCE [LARGE SCALE GENOMIC DNA]</scope>
    <source>
        <strain evidence="13 14">Q1</strain>
    </source>
</reference>
<dbReference type="InterPro" id="IPR013750">
    <property type="entry name" value="GHMP_kinase_C_dom"/>
</dbReference>
<evidence type="ECO:0000256" key="10">
    <source>
        <dbReference type="HAMAP-Rule" id="MF_00061"/>
    </source>
</evidence>
<dbReference type="PATRIC" id="fig|1513271.3.peg.805"/>
<evidence type="ECO:0000313" key="14">
    <source>
        <dbReference type="Proteomes" id="UP000037600"/>
    </source>
</evidence>
<name>A0A0J8GUC8_9ALTE</name>
<dbReference type="AlphaFoldDB" id="A0A0J8GUC8"/>
<accession>A0A0J8GUC8</accession>
<keyword evidence="5 10" id="KW-0547">Nucleotide-binding</keyword>
<dbReference type="NCBIfam" id="TIGR00154">
    <property type="entry name" value="ispE"/>
    <property type="match status" value="1"/>
</dbReference>
<evidence type="ECO:0000256" key="9">
    <source>
        <dbReference type="ARBA" id="ARBA00032554"/>
    </source>
</evidence>
<keyword evidence="6 10" id="KW-0418">Kinase</keyword>
<dbReference type="Pfam" id="PF00288">
    <property type="entry name" value="GHMP_kinases_N"/>
    <property type="match status" value="1"/>
</dbReference>
<dbReference type="PANTHER" id="PTHR43527">
    <property type="entry name" value="4-DIPHOSPHOCYTIDYL-2-C-METHYL-D-ERYTHRITOL KINASE, CHLOROPLASTIC"/>
    <property type="match status" value="1"/>
</dbReference>
<dbReference type="Pfam" id="PF08544">
    <property type="entry name" value="GHMP_kinases_C"/>
    <property type="match status" value="1"/>
</dbReference>
<evidence type="ECO:0000256" key="7">
    <source>
        <dbReference type="ARBA" id="ARBA00022840"/>
    </source>
</evidence>
<dbReference type="STRING" id="1513271.XM47_03890"/>
<evidence type="ECO:0000259" key="11">
    <source>
        <dbReference type="Pfam" id="PF00288"/>
    </source>
</evidence>
<keyword evidence="7 10" id="KW-0067">ATP-binding</keyword>
<dbReference type="GO" id="GO:0050515">
    <property type="term" value="F:4-(cytidine 5'-diphospho)-2-C-methyl-D-erythritol kinase activity"/>
    <property type="evidence" value="ECO:0007669"/>
    <property type="project" value="UniProtKB-UniRule"/>
</dbReference>
<dbReference type="InterPro" id="IPR014721">
    <property type="entry name" value="Ribsml_uS5_D2-typ_fold_subgr"/>
</dbReference>
<dbReference type="UniPathway" id="UPA00056">
    <property type="reaction ID" value="UER00094"/>
</dbReference>
<comment type="caution">
    <text evidence="13">The sequence shown here is derived from an EMBL/GenBank/DDBJ whole genome shotgun (WGS) entry which is preliminary data.</text>
</comment>
<dbReference type="Proteomes" id="UP000037600">
    <property type="component" value="Unassembled WGS sequence"/>
</dbReference>
<evidence type="ECO:0000256" key="6">
    <source>
        <dbReference type="ARBA" id="ARBA00022777"/>
    </source>
</evidence>
<keyword evidence="4 10" id="KW-0808">Transferase</keyword>
<dbReference type="InterPro" id="IPR004424">
    <property type="entry name" value="IspE"/>
</dbReference>
<keyword evidence="14" id="KW-1185">Reference proteome</keyword>
<gene>
    <name evidence="10" type="primary">ispE</name>
    <name evidence="13" type="ORF">XM47_03890</name>
</gene>
<sequence>MIQNLVVQSPAKINWFLHITGQRENGYHELQTLFQFISLYDELSFTQTLENTIELTGDTAGVSKTNNLIYKAAEKLIPYKKTELGIQIHCNKQIPMGGGLGGGSSNAATCLLVLNKLWNCGLAQTQLMEIGVSLGADVPVFVNGQTAFAEGIGEFLYDTKQSTQYLLIALPENCHISTQDIFGEENLCRNTAKIDFEQYQFAKTHNDCQPIATSRFPLVAKTLDWLLEYAPSRMTGTGACSFAVFSSKNEALKVQKTAPIGIQTWVVETLQQSPVLKNLNLLLK</sequence>
<dbReference type="PANTHER" id="PTHR43527:SF2">
    <property type="entry name" value="4-DIPHOSPHOCYTIDYL-2-C-METHYL-D-ERYTHRITOL KINASE, CHLOROPLASTIC"/>
    <property type="match status" value="1"/>
</dbReference>
<dbReference type="InterPro" id="IPR036554">
    <property type="entry name" value="GHMP_kinase_C_sf"/>
</dbReference>
<dbReference type="PIRSF" id="PIRSF010376">
    <property type="entry name" value="IspE"/>
    <property type="match status" value="1"/>
</dbReference>
<dbReference type="EC" id="2.7.1.148" evidence="2 10"/>
<dbReference type="InterPro" id="IPR006204">
    <property type="entry name" value="GHMP_kinase_N_dom"/>
</dbReference>
<protein>
    <recommendedName>
        <fullName evidence="3 10">4-diphosphocytidyl-2-C-methyl-D-erythritol kinase</fullName>
        <shortName evidence="10">CMK</shortName>
        <ecNumber evidence="2 10">2.7.1.148</ecNumber>
    </recommendedName>
    <alternativeName>
        <fullName evidence="9 10">4-(cytidine-5'-diphospho)-2-C-methyl-D-erythritol kinase</fullName>
    </alternativeName>
</protein>
<feature type="active site" evidence="10">
    <location>
        <position position="12"/>
    </location>
</feature>
<organism evidence="13 14">
    <name type="scientific">Catenovulum maritimum</name>
    <dbReference type="NCBI Taxonomy" id="1513271"/>
    <lineage>
        <taxon>Bacteria</taxon>
        <taxon>Pseudomonadati</taxon>
        <taxon>Pseudomonadota</taxon>
        <taxon>Gammaproteobacteria</taxon>
        <taxon>Alteromonadales</taxon>
        <taxon>Alteromonadaceae</taxon>
        <taxon>Catenovulum</taxon>
    </lineage>
</organism>
<dbReference type="GO" id="GO:0016114">
    <property type="term" value="P:terpenoid biosynthetic process"/>
    <property type="evidence" value="ECO:0007669"/>
    <property type="project" value="UniProtKB-UniRule"/>
</dbReference>
<dbReference type="InterPro" id="IPR020568">
    <property type="entry name" value="Ribosomal_Su5_D2-typ_SF"/>
</dbReference>
<evidence type="ECO:0000256" key="4">
    <source>
        <dbReference type="ARBA" id="ARBA00022679"/>
    </source>
</evidence>
<dbReference type="GO" id="GO:0019288">
    <property type="term" value="P:isopentenyl diphosphate biosynthetic process, methylerythritol 4-phosphate pathway"/>
    <property type="evidence" value="ECO:0007669"/>
    <property type="project" value="UniProtKB-UniRule"/>
</dbReference>
<proteinExistence type="inferred from homology"/>
<comment type="similarity">
    <text evidence="1 10">Belongs to the GHMP kinase family. IspE subfamily.</text>
</comment>
<evidence type="ECO:0000256" key="2">
    <source>
        <dbReference type="ARBA" id="ARBA00012052"/>
    </source>
</evidence>
<feature type="domain" description="GHMP kinase C-terminal" evidence="12">
    <location>
        <begin position="203"/>
        <end position="255"/>
    </location>
</feature>
<evidence type="ECO:0000313" key="13">
    <source>
        <dbReference type="EMBL" id="KMT66380.1"/>
    </source>
</evidence>
<dbReference type="SUPFAM" id="SSF55060">
    <property type="entry name" value="GHMP Kinase, C-terminal domain"/>
    <property type="match status" value="1"/>
</dbReference>
<dbReference type="GO" id="GO:0005524">
    <property type="term" value="F:ATP binding"/>
    <property type="evidence" value="ECO:0007669"/>
    <property type="project" value="UniProtKB-UniRule"/>
</dbReference>
<dbReference type="SUPFAM" id="SSF54211">
    <property type="entry name" value="Ribosomal protein S5 domain 2-like"/>
    <property type="match status" value="1"/>
</dbReference>
<dbReference type="HAMAP" id="MF_00061">
    <property type="entry name" value="IspE"/>
    <property type="match status" value="1"/>
</dbReference>
<evidence type="ECO:0000256" key="1">
    <source>
        <dbReference type="ARBA" id="ARBA00009684"/>
    </source>
</evidence>
<feature type="domain" description="GHMP kinase N-terminal" evidence="11">
    <location>
        <begin position="67"/>
        <end position="144"/>
    </location>
</feature>
<keyword evidence="8 10" id="KW-0414">Isoprene biosynthesis</keyword>